<dbReference type="InterPro" id="IPR029063">
    <property type="entry name" value="SAM-dependent_MTases_sf"/>
</dbReference>
<sequence length="227" mass="24757">MEHVELARAETERGDVVLRRRSSDTAADVLELRVNGVFVMDTLETTSEIELAAQALDLVERPASVLIGGLGLGYTLQRVLADPRVERAVVVEIEEPLVQWMRDGTVPHGPALLADTRASVVNADISMAIAEARSTYDLVLLDVDNGPGYLVHAGNETVYEQPFLAQCRDLLAPGGVLVVWSANAAPGLLGAMRSVFGEAEEQAHDVLLQDRPEQYYLYLARRPVTQV</sequence>
<protein>
    <submittedName>
        <fullName evidence="2">Spermidine synthase</fullName>
    </submittedName>
</protein>
<dbReference type="PANTHER" id="PTHR43317:SF3">
    <property type="entry name" value="BLR2883 PROTEIN"/>
    <property type="match status" value="1"/>
</dbReference>
<dbReference type="PANTHER" id="PTHR43317">
    <property type="entry name" value="THERMOSPERMINE SYNTHASE ACAULIS5"/>
    <property type="match status" value="1"/>
</dbReference>
<reference evidence="2 3" key="1">
    <citation type="submission" date="2020-07" db="EMBL/GenBank/DDBJ databases">
        <authorList>
            <person name="Partida-Martinez L."/>
            <person name="Huntemann M."/>
            <person name="Clum A."/>
            <person name="Wang J."/>
            <person name="Palaniappan K."/>
            <person name="Ritter S."/>
            <person name="Chen I.-M."/>
            <person name="Stamatis D."/>
            <person name="Reddy T."/>
            <person name="O'Malley R."/>
            <person name="Daum C."/>
            <person name="Shapiro N."/>
            <person name="Ivanova N."/>
            <person name="Kyrpides N."/>
            <person name="Woyke T."/>
        </authorList>
    </citation>
    <scope>NUCLEOTIDE SEQUENCE [LARGE SCALE GENOMIC DNA]</scope>
    <source>
        <strain evidence="2 3">AT2.17</strain>
    </source>
</reference>
<keyword evidence="3" id="KW-1185">Reference proteome</keyword>
<dbReference type="SUPFAM" id="SSF53335">
    <property type="entry name" value="S-adenosyl-L-methionine-dependent methyltransferases"/>
    <property type="match status" value="1"/>
</dbReference>
<gene>
    <name evidence="2" type="ORF">F4692_000528</name>
</gene>
<accession>A0A7Y9H1L8</accession>
<reference evidence="2 3" key="2">
    <citation type="submission" date="2020-08" db="EMBL/GenBank/DDBJ databases">
        <title>The Agave Microbiome: Exploring the role of microbial communities in plant adaptations to desert environments.</title>
        <authorList>
            <person name="Partida-Martinez L.P."/>
        </authorList>
    </citation>
    <scope>NUCLEOTIDE SEQUENCE [LARGE SCALE GENOMIC DNA]</scope>
    <source>
        <strain evidence="2 3">AT2.17</strain>
    </source>
</reference>
<dbReference type="EMBL" id="JACCBW010000001">
    <property type="protein sequence ID" value="NYE35424.1"/>
    <property type="molecule type" value="Genomic_DNA"/>
</dbReference>
<keyword evidence="1" id="KW-0620">Polyamine biosynthesis</keyword>
<proteinExistence type="predicted"/>
<dbReference type="Gene3D" id="3.40.50.150">
    <property type="entry name" value="Vaccinia Virus protein VP39"/>
    <property type="match status" value="1"/>
</dbReference>
<dbReference type="GO" id="GO:0006596">
    <property type="term" value="P:polyamine biosynthetic process"/>
    <property type="evidence" value="ECO:0007669"/>
    <property type="project" value="UniProtKB-KW"/>
</dbReference>
<dbReference type="CDD" id="cd02440">
    <property type="entry name" value="AdoMet_MTases"/>
    <property type="match status" value="1"/>
</dbReference>
<dbReference type="Proteomes" id="UP000549911">
    <property type="component" value="Unassembled WGS sequence"/>
</dbReference>
<organism evidence="2 3">
    <name type="scientific">Nocardioides cavernae</name>
    <dbReference type="NCBI Taxonomy" id="1921566"/>
    <lineage>
        <taxon>Bacteria</taxon>
        <taxon>Bacillati</taxon>
        <taxon>Actinomycetota</taxon>
        <taxon>Actinomycetes</taxon>
        <taxon>Propionibacteriales</taxon>
        <taxon>Nocardioidaceae</taxon>
        <taxon>Nocardioides</taxon>
    </lineage>
</organism>
<evidence type="ECO:0000256" key="1">
    <source>
        <dbReference type="ARBA" id="ARBA00023115"/>
    </source>
</evidence>
<dbReference type="AlphaFoldDB" id="A0A7Y9H1L8"/>
<evidence type="ECO:0000313" key="3">
    <source>
        <dbReference type="Proteomes" id="UP000549911"/>
    </source>
</evidence>
<evidence type="ECO:0000313" key="2">
    <source>
        <dbReference type="EMBL" id="NYE35424.1"/>
    </source>
</evidence>
<comment type="caution">
    <text evidence="2">The sequence shown here is derived from an EMBL/GenBank/DDBJ whole genome shotgun (WGS) entry which is preliminary data.</text>
</comment>
<name>A0A7Y9H1L8_9ACTN</name>
<dbReference type="Pfam" id="PF01564">
    <property type="entry name" value="Spermine_synth"/>
    <property type="match status" value="1"/>
</dbReference>